<dbReference type="PANTHER" id="PTHR23146">
    <property type="entry name" value="LEO1 PROTEIN"/>
    <property type="match status" value="1"/>
</dbReference>
<evidence type="ECO:0000313" key="3">
    <source>
        <dbReference type="Proteomes" id="UP001168821"/>
    </source>
</evidence>
<comment type="caution">
    <text evidence="2">The sequence shown here is derived from an EMBL/GenBank/DDBJ whole genome shotgun (WGS) entry which is preliminary data.</text>
</comment>
<reference evidence="2" key="1">
    <citation type="journal article" date="2023" name="G3 (Bethesda)">
        <title>Whole genome assemblies of Zophobas morio and Tenebrio molitor.</title>
        <authorList>
            <person name="Kaur S."/>
            <person name="Stinson S.A."/>
            <person name="diCenzo G.C."/>
        </authorList>
    </citation>
    <scope>NUCLEOTIDE SEQUENCE</scope>
    <source>
        <strain evidence="2">QUZm001</strain>
    </source>
</reference>
<dbReference type="Pfam" id="PF04004">
    <property type="entry name" value="Leo1"/>
    <property type="match status" value="1"/>
</dbReference>
<evidence type="ECO:0008006" key="4">
    <source>
        <dbReference type="Google" id="ProtNLM"/>
    </source>
</evidence>
<sequence length="274" mass="31546">MEGFRESTERFLLSEFETPPLLIKVPKFISFEPKPFDESSYEALPPSALEEINFEGIVRWRRSGDSVESNSRLVKWSDGSYSIAVGSEYYDLLERKVEEDLEHVFVCGSDNMQCVCILEKKFALRPVRMESLTRKKLLQTLSKQSSKRKCVGDIPVYVDLEAEQRKQRLREEERVRNRRKLAERQRRVRMKDRELDSSFLERGYGDSSDDGDFRFGSGSRASANDSEDEDRLNNVKRGKRGGSTRSEGKEASSSDSELELDLFDGKADLHSENT</sequence>
<dbReference type="AlphaFoldDB" id="A0AA38LZW4"/>
<feature type="compositionally biased region" description="Basic and acidic residues" evidence="1">
    <location>
        <begin position="263"/>
        <end position="274"/>
    </location>
</feature>
<protein>
    <recommendedName>
        <fullName evidence="4">RNA polymerase-associated protein LEO1</fullName>
    </recommendedName>
</protein>
<organism evidence="2 3">
    <name type="scientific">Zophobas morio</name>
    <dbReference type="NCBI Taxonomy" id="2755281"/>
    <lineage>
        <taxon>Eukaryota</taxon>
        <taxon>Metazoa</taxon>
        <taxon>Ecdysozoa</taxon>
        <taxon>Arthropoda</taxon>
        <taxon>Hexapoda</taxon>
        <taxon>Insecta</taxon>
        <taxon>Pterygota</taxon>
        <taxon>Neoptera</taxon>
        <taxon>Endopterygota</taxon>
        <taxon>Coleoptera</taxon>
        <taxon>Polyphaga</taxon>
        <taxon>Cucujiformia</taxon>
        <taxon>Tenebrionidae</taxon>
        <taxon>Zophobas</taxon>
    </lineage>
</organism>
<dbReference type="GO" id="GO:0006368">
    <property type="term" value="P:transcription elongation by RNA polymerase II"/>
    <property type="evidence" value="ECO:0007669"/>
    <property type="project" value="InterPro"/>
</dbReference>
<dbReference type="EMBL" id="JALNTZ010003755">
    <property type="protein sequence ID" value="KAJ3616039.1"/>
    <property type="molecule type" value="Genomic_DNA"/>
</dbReference>
<dbReference type="GO" id="GO:1990269">
    <property type="term" value="F:RNA polymerase II C-terminal domain phosphoserine binding"/>
    <property type="evidence" value="ECO:0007669"/>
    <property type="project" value="TreeGrafter"/>
</dbReference>
<accession>A0AA38LZW4</accession>
<feature type="region of interest" description="Disordered" evidence="1">
    <location>
        <begin position="210"/>
        <end position="274"/>
    </location>
</feature>
<dbReference type="GO" id="GO:0016593">
    <property type="term" value="C:Cdc73/Paf1 complex"/>
    <property type="evidence" value="ECO:0007669"/>
    <property type="project" value="InterPro"/>
</dbReference>
<dbReference type="GO" id="GO:0032968">
    <property type="term" value="P:positive regulation of transcription elongation by RNA polymerase II"/>
    <property type="evidence" value="ECO:0007669"/>
    <property type="project" value="TreeGrafter"/>
</dbReference>
<evidence type="ECO:0000256" key="1">
    <source>
        <dbReference type="SAM" id="MobiDB-lite"/>
    </source>
</evidence>
<name>A0AA38LZW4_9CUCU</name>
<dbReference type="Proteomes" id="UP001168821">
    <property type="component" value="Unassembled WGS sequence"/>
</dbReference>
<dbReference type="PANTHER" id="PTHR23146:SF0">
    <property type="entry name" value="RNA POLYMERASE-ASSOCIATED PROTEIN LEO1"/>
    <property type="match status" value="1"/>
</dbReference>
<dbReference type="InterPro" id="IPR007149">
    <property type="entry name" value="Leo1"/>
</dbReference>
<proteinExistence type="predicted"/>
<gene>
    <name evidence="2" type="ORF">Zmor_012105</name>
</gene>
<keyword evidence="3" id="KW-1185">Reference proteome</keyword>
<evidence type="ECO:0000313" key="2">
    <source>
        <dbReference type="EMBL" id="KAJ3616039.1"/>
    </source>
</evidence>